<dbReference type="RefSeq" id="WP_085868986.1">
    <property type="nucleotide sequence ID" value="NZ_FWFQ01000017.1"/>
</dbReference>
<sequence length="145" mass="15642">MNATETIALRGSLLINIRRSGVLIDCWRDDNMIMVGARTALAQLIAGDGAGKTINRIGVGTNGSGPTPDDTALTAPFIKNLQGHSYPGPGRVQFDWRLETAEANGKVIREFGLITVDSTLFARKTRAPIEKADDISLDGTWTIIF</sequence>
<protein>
    <submittedName>
        <fullName evidence="1">Uncharacterized protein</fullName>
    </submittedName>
</protein>
<dbReference type="OrthoDB" id="1808144at2"/>
<dbReference type="EMBL" id="FWFQ01000017">
    <property type="protein sequence ID" value="SLN47385.1"/>
    <property type="molecule type" value="Genomic_DNA"/>
</dbReference>
<name>A0A1Y5SSB8_9RHOB</name>
<dbReference type="AlphaFoldDB" id="A0A1Y5SSB8"/>
<evidence type="ECO:0000313" key="2">
    <source>
        <dbReference type="Proteomes" id="UP000193409"/>
    </source>
</evidence>
<gene>
    <name evidence="1" type="ORF">PSA7680_02435</name>
</gene>
<accession>A0A1Y5SSB8</accession>
<evidence type="ECO:0000313" key="1">
    <source>
        <dbReference type="EMBL" id="SLN47385.1"/>
    </source>
</evidence>
<organism evidence="1 2">
    <name type="scientific">Pseudoruegeria aquimaris</name>
    <dbReference type="NCBI Taxonomy" id="393663"/>
    <lineage>
        <taxon>Bacteria</taxon>
        <taxon>Pseudomonadati</taxon>
        <taxon>Pseudomonadota</taxon>
        <taxon>Alphaproteobacteria</taxon>
        <taxon>Rhodobacterales</taxon>
        <taxon>Roseobacteraceae</taxon>
        <taxon>Pseudoruegeria</taxon>
    </lineage>
</organism>
<proteinExistence type="predicted"/>
<dbReference type="Proteomes" id="UP000193409">
    <property type="component" value="Unassembled WGS sequence"/>
</dbReference>
<reference evidence="1 2" key="1">
    <citation type="submission" date="2017-03" db="EMBL/GenBank/DDBJ databases">
        <authorList>
            <person name="Afonso C.L."/>
            <person name="Miller P.J."/>
            <person name="Scott M.A."/>
            <person name="Spackman E."/>
            <person name="Goraichik I."/>
            <person name="Dimitrov K.M."/>
            <person name="Suarez D.L."/>
            <person name="Swayne D.E."/>
        </authorList>
    </citation>
    <scope>NUCLEOTIDE SEQUENCE [LARGE SCALE GENOMIC DNA]</scope>
    <source>
        <strain evidence="1 2">CECT 7680</strain>
    </source>
</reference>
<keyword evidence="2" id="KW-1185">Reference proteome</keyword>